<dbReference type="VEuPathDB" id="VectorBase:LLONM1_010313"/>
<dbReference type="GO" id="GO:0098552">
    <property type="term" value="C:side of membrane"/>
    <property type="evidence" value="ECO:0007669"/>
    <property type="project" value="UniProtKB-KW"/>
</dbReference>
<accession>A0A7G3AA15</accession>
<dbReference type="PANTHER" id="PTHR33562">
    <property type="entry name" value="ATILLA, ISOFORM B-RELATED-RELATED"/>
    <property type="match status" value="1"/>
</dbReference>
<dbReference type="AlphaFoldDB" id="A0A7G3AA15"/>
<keyword evidence="4 9" id="KW-0732">Signal</keyword>
<dbReference type="Gene3D" id="2.10.60.10">
    <property type="entry name" value="CD59"/>
    <property type="match status" value="1"/>
</dbReference>
<organism evidence="10">
    <name type="scientific">Lutzomyia longipalpis</name>
    <name type="common">Sand fly</name>
    <dbReference type="NCBI Taxonomy" id="7200"/>
    <lineage>
        <taxon>Eukaryota</taxon>
        <taxon>Metazoa</taxon>
        <taxon>Ecdysozoa</taxon>
        <taxon>Arthropoda</taxon>
        <taxon>Hexapoda</taxon>
        <taxon>Insecta</taxon>
        <taxon>Pterygota</taxon>
        <taxon>Neoptera</taxon>
        <taxon>Endopterygota</taxon>
        <taxon>Diptera</taxon>
        <taxon>Nematocera</taxon>
        <taxon>Psychodoidea</taxon>
        <taxon>Psychodidae</taxon>
        <taxon>Lutzomyia</taxon>
        <taxon>Lutzomyia</taxon>
    </lineage>
</organism>
<keyword evidence="6" id="KW-0472">Membrane</keyword>
<evidence type="ECO:0000256" key="4">
    <source>
        <dbReference type="ARBA" id="ARBA00022729"/>
    </source>
</evidence>
<dbReference type="EMBL" id="GITU01002059">
    <property type="protein sequence ID" value="MBC1170762.1"/>
    <property type="molecule type" value="Transcribed_RNA"/>
</dbReference>
<feature type="chain" id="PRO_5028854022" evidence="9">
    <location>
        <begin position="22"/>
        <end position="126"/>
    </location>
</feature>
<sequence>MFSLQFLGLLLVLSGCLQAEALECYSCINSSPQDCSQPNIHALRVTSCPSGFTRCTKFIGNDTDGIFVERSCGPPEVCDTVKLFLDNILECHTCESDLCNSSSIPAVSMLVLVPIFASFLLRSFMK</sequence>
<name>A0A7G3AA15_LUTLO</name>
<evidence type="ECO:0000256" key="9">
    <source>
        <dbReference type="SAM" id="SignalP"/>
    </source>
</evidence>
<comment type="subcellular location">
    <subcellularLocation>
        <location evidence="1">Membrane</location>
        <topology evidence="1">Lipid-anchor</topology>
        <topology evidence="1">GPI-anchor</topology>
    </subcellularLocation>
</comment>
<dbReference type="InterPro" id="IPR050975">
    <property type="entry name" value="Sleep_regulator"/>
</dbReference>
<evidence type="ECO:0000256" key="7">
    <source>
        <dbReference type="ARBA" id="ARBA00023180"/>
    </source>
</evidence>
<evidence type="ECO:0000256" key="3">
    <source>
        <dbReference type="ARBA" id="ARBA00022692"/>
    </source>
</evidence>
<evidence type="ECO:0000256" key="2">
    <source>
        <dbReference type="ARBA" id="ARBA00022622"/>
    </source>
</evidence>
<evidence type="ECO:0000256" key="6">
    <source>
        <dbReference type="ARBA" id="ARBA00023136"/>
    </source>
</evidence>
<feature type="signal peptide" evidence="9">
    <location>
        <begin position="1"/>
        <end position="21"/>
    </location>
</feature>
<dbReference type="PANTHER" id="PTHR33562:SF29">
    <property type="entry name" value="PROTEIN SLEEPLESS"/>
    <property type="match status" value="1"/>
</dbReference>
<dbReference type="GO" id="GO:0032222">
    <property type="term" value="P:regulation of synaptic transmission, cholinergic"/>
    <property type="evidence" value="ECO:0007669"/>
    <property type="project" value="InterPro"/>
</dbReference>
<evidence type="ECO:0000256" key="1">
    <source>
        <dbReference type="ARBA" id="ARBA00004589"/>
    </source>
</evidence>
<dbReference type="Pfam" id="PF17064">
    <property type="entry name" value="QVR"/>
    <property type="match status" value="1"/>
</dbReference>
<keyword evidence="7" id="KW-0325">Glycoprotein</keyword>
<protein>
    <submittedName>
        <fullName evidence="10">Putative conserved secreted protein</fullName>
    </submittedName>
</protein>
<dbReference type="InterPro" id="IPR031424">
    <property type="entry name" value="QVR-like"/>
</dbReference>
<evidence type="ECO:0000256" key="8">
    <source>
        <dbReference type="ARBA" id="ARBA00023288"/>
    </source>
</evidence>
<evidence type="ECO:0000313" key="10">
    <source>
        <dbReference type="EMBL" id="MBC1170762.1"/>
    </source>
</evidence>
<keyword evidence="5" id="KW-1133">Transmembrane helix</keyword>
<proteinExistence type="predicted"/>
<reference evidence="10" key="1">
    <citation type="journal article" date="2020" name="BMC">
        <title>Leishmania infection induces a limited differential gene expression in the sand fly midgut.</title>
        <authorList>
            <person name="Coutinho-Abreu I.V."/>
            <person name="Serafim T.D."/>
            <person name="Meneses C."/>
            <person name="Kamhawi S."/>
            <person name="Oliveira F."/>
            <person name="Valenzuela J.G."/>
        </authorList>
    </citation>
    <scope>NUCLEOTIDE SEQUENCE</scope>
    <source>
        <strain evidence="10">Jacobina</strain>
        <tissue evidence="10">Midgut</tissue>
    </source>
</reference>
<dbReference type="InterPro" id="IPR045860">
    <property type="entry name" value="Snake_toxin-like_sf"/>
</dbReference>
<dbReference type="GO" id="GO:0030431">
    <property type="term" value="P:sleep"/>
    <property type="evidence" value="ECO:0007669"/>
    <property type="project" value="InterPro"/>
</dbReference>
<evidence type="ECO:0000256" key="5">
    <source>
        <dbReference type="ARBA" id="ARBA00022989"/>
    </source>
</evidence>
<dbReference type="CDD" id="cd00117">
    <property type="entry name" value="TFP"/>
    <property type="match status" value="1"/>
</dbReference>
<keyword evidence="8" id="KW-0449">Lipoprotein</keyword>
<keyword evidence="2" id="KW-0336">GPI-anchor</keyword>
<keyword evidence="3" id="KW-0812">Transmembrane</keyword>
<dbReference type="SUPFAM" id="SSF57302">
    <property type="entry name" value="Snake toxin-like"/>
    <property type="match status" value="1"/>
</dbReference>